<reference evidence="2" key="1">
    <citation type="submission" date="2018-11" db="EMBL/GenBank/DDBJ databases">
        <title>Phylogenetic, genomic, and biogeographic characterization of a novel and ubiquitous marine invertebrate-associated Rickettsiales parasite, Candidatus Marinoinvertebrata rohwerii, gen. nov., sp. nov.</title>
        <authorList>
            <person name="Klinges J.G."/>
            <person name="Rosales S.M."/>
            <person name="Mcminds R."/>
            <person name="Shaver E.C."/>
            <person name="Shantz A."/>
            <person name="Peters E.C."/>
            <person name="Burkepile D.E."/>
            <person name="Silliman B.R."/>
            <person name="Vega Thurber R.L."/>
        </authorList>
    </citation>
    <scope>NUCLEOTIDE SEQUENCE [LARGE SCALE GENOMIC DNA]</scope>
    <source>
        <strain evidence="2">a_cerv_44</strain>
    </source>
</reference>
<protein>
    <submittedName>
        <fullName evidence="1">Uncharacterized protein</fullName>
    </submittedName>
</protein>
<gene>
    <name evidence="1" type="ORF">EIC27_02185</name>
</gene>
<accession>A0A3R9XSD6</accession>
<comment type="caution">
    <text evidence="1">The sequence shown here is derived from an EMBL/GenBank/DDBJ whole genome shotgun (WGS) entry which is preliminary data.</text>
</comment>
<evidence type="ECO:0000313" key="1">
    <source>
        <dbReference type="EMBL" id="RST69979.1"/>
    </source>
</evidence>
<sequence>MSRWGYFSVYSAMNNLLYKEQKDSISTIIKNYYPSCPKLKNIDQSQQERVYSSMKKLYDEYISPGVTTILEWNQAISQVLFPVALVAADALIKYYQWSKAAQVQIKPNSKLDKFLSKHGEAATSEVFDHGLDFMIGKYSYMARGSNVNAELPPKLVENFGELAAVANHLLDGDYLD</sequence>
<dbReference type="Proteomes" id="UP000279470">
    <property type="component" value="Unassembled WGS sequence"/>
</dbReference>
<organism evidence="1 2">
    <name type="scientific">Candidatus Aquarickettsia rohweri</name>
    <dbReference type="NCBI Taxonomy" id="2602574"/>
    <lineage>
        <taxon>Bacteria</taxon>
        <taxon>Pseudomonadati</taxon>
        <taxon>Pseudomonadota</taxon>
        <taxon>Alphaproteobacteria</taxon>
        <taxon>Rickettsiales</taxon>
        <taxon>Candidatus Midichloriaceae</taxon>
        <taxon>Candidatus Aquarickettsia</taxon>
    </lineage>
</organism>
<evidence type="ECO:0000313" key="2">
    <source>
        <dbReference type="Proteomes" id="UP000279470"/>
    </source>
</evidence>
<dbReference type="RefSeq" id="WP_126044519.1">
    <property type="nucleotide sequence ID" value="NZ_RXFM01000019.1"/>
</dbReference>
<keyword evidence="2" id="KW-1185">Reference proteome</keyword>
<name>A0A3R9XSD6_9RICK</name>
<dbReference type="AlphaFoldDB" id="A0A3R9XSD6"/>
<proteinExistence type="predicted"/>
<dbReference type="EMBL" id="RXFM01000019">
    <property type="protein sequence ID" value="RST69979.1"/>
    <property type="molecule type" value="Genomic_DNA"/>
</dbReference>